<sequence>MSKQSMREEAERLIRETMERKALVVKQGNTRIDAVCGKCGAPNRLSAEKGATRVKFACKQCGHQQETL</sequence>
<accession>A0A1J5PLP9</accession>
<name>A0A1J5PLP9_9ZZZZ</name>
<protein>
    <submittedName>
        <fullName evidence="1">Uncharacterized protein</fullName>
    </submittedName>
</protein>
<proteinExistence type="predicted"/>
<dbReference type="AlphaFoldDB" id="A0A1J5PLP9"/>
<comment type="caution">
    <text evidence="1">The sequence shown here is derived from an EMBL/GenBank/DDBJ whole genome shotgun (WGS) entry which is preliminary data.</text>
</comment>
<reference evidence="1" key="1">
    <citation type="submission" date="2016-10" db="EMBL/GenBank/DDBJ databases">
        <title>Sequence of Gallionella enrichment culture.</title>
        <authorList>
            <person name="Poehlein A."/>
            <person name="Muehling M."/>
            <person name="Daniel R."/>
        </authorList>
    </citation>
    <scope>NUCLEOTIDE SEQUENCE</scope>
</reference>
<organism evidence="1">
    <name type="scientific">mine drainage metagenome</name>
    <dbReference type="NCBI Taxonomy" id="410659"/>
    <lineage>
        <taxon>unclassified sequences</taxon>
        <taxon>metagenomes</taxon>
        <taxon>ecological metagenomes</taxon>
    </lineage>
</organism>
<dbReference type="EMBL" id="MLJW01003583">
    <property type="protein sequence ID" value="OIQ71736.1"/>
    <property type="molecule type" value="Genomic_DNA"/>
</dbReference>
<gene>
    <name evidence="1" type="ORF">GALL_466450</name>
</gene>
<evidence type="ECO:0000313" key="1">
    <source>
        <dbReference type="EMBL" id="OIQ71736.1"/>
    </source>
</evidence>